<dbReference type="PANTHER" id="PTHR10201:SF323">
    <property type="entry name" value="MATRIX METALLOPROTEINASE-21"/>
    <property type="match status" value="1"/>
</dbReference>
<dbReference type="InterPro" id="IPR001818">
    <property type="entry name" value="Pept_M10_metallopeptidase"/>
</dbReference>
<dbReference type="GO" id="GO:0008270">
    <property type="term" value="F:zinc ion binding"/>
    <property type="evidence" value="ECO:0007669"/>
    <property type="project" value="InterPro"/>
</dbReference>
<keyword evidence="5" id="KW-0482">Metalloprotease</keyword>
<dbReference type="SMART" id="SM00235">
    <property type="entry name" value="ZnMc"/>
    <property type="match status" value="1"/>
</dbReference>
<dbReference type="AlphaFoldDB" id="A0A2V1MXA0"/>
<evidence type="ECO:0000259" key="7">
    <source>
        <dbReference type="SMART" id="SM00235"/>
    </source>
</evidence>
<dbReference type="Proteomes" id="UP000245080">
    <property type="component" value="Unassembled WGS sequence"/>
</dbReference>
<dbReference type="OrthoDB" id="2148705at2"/>
<keyword evidence="3" id="KW-0378">Hydrolase</keyword>
<evidence type="ECO:0000256" key="5">
    <source>
        <dbReference type="ARBA" id="ARBA00023049"/>
    </source>
</evidence>
<dbReference type="GO" id="GO:0004222">
    <property type="term" value="F:metalloendopeptidase activity"/>
    <property type="evidence" value="ECO:0007669"/>
    <property type="project" value="InterPro"/>
</dbReference>
<accession>A0A2V1MXA0</accession>
<dbReference type="InterPro" id="IPR024079">
    <property type="entry name" value="MetalloPept_cat_dom_sf"/>
</dbReference>
<evidence type="ECO:0000313" key="9">
    <source>
        <dbReference type="Proteomes" id="UP000245080"/>
    </source>
</evidence>
<evidence type="ECO:0000256" key="3">
    <source>
        <dbReference type="ARBA" id="ARBA00022801"/>
    </source>
</evidence>
<dbReference type="EMBL" id="QCXQ01000005">
    <property type="protein sequence ID" value="PWF99648.1"/>
    <property type="molecule type" value="Genomic_DNA"/>
</dbReference>
<keyword evidence="4" id="KW-0862">Zinc</keyword>
<proteinExistence type="predicted"/>
<feature type="region of interest" description="Disordered" evidence="6">
    <location>
        <begin position="45"/>
        <end position="70"/>
    </location>
</feature>
<dbReference type="GO" id="GO:0031012">
    <property type="term" value="C:extracellular matrix"/>
    <property type="evidence" value="ECO:0007669"/>
    <property type="project" value="InterPro"/>
</dbReference>
<keyword evidence="9" id="KW-1185">Reference proteome</keyword>
<dbReference type="Pfam" id="PF00413">
    <property type="entry name" value="Peptidase_M10"/>
    <property type="match status" value="1"/>
</dbReference>
<keyword evidence="1 8" id="KW-0645">Protease</keyword>
<evidence type="ECO:0000256" key="2">
    <source>
        <dbReference type="ARBA" id="ARBA00022723"/>
    </source>
</evidence>
<comment type="caution">
    <text evidence="8">The sequence shown here is derived from an EMBL/GenBank/DDBJ whole genome shotgun (WGS) entry which is preliminary data.</text>
</comment>
<evidence type="ECO:0000256" key="4">
    <source>
        <dbReference type="ARBA" id="ARBA00022833"/>
    </source>
</evidence>
<dbReference type="InterPro" id="IPR006026">
    <property type="entry name" value="Peptidase_Metallo"/>
</dbReference>
<sequence>MKGFKTLMTLAILVGGGWWVKTNPQVVANAFNELTAQFSQIEQSTNSKVATKSKTKTTQKKEHSGSETPIEPIVQDVKLSSHYRYRFDKNVPAAARRVFLDAVAVYNRTKIVQITPDGNAKNQITFAMYHKQMSQNTSNIELGVGGPQITTTTSVTGTTSVNHPTAKLNGDYADAFSDSVAIHELGHALGLDHSDSPMSVMYPENQGRTTLSEADIASLREIYG</sequence>
<protein>
    <submittedName>
        <fullName evidence="8">Zn-dependent protease</fullName>
    </submittedName>
</protein>
<evidence type="ECO:0000313" key="8">
    <source>
        <dbReference type="EMBL" id="PWF99648.1"/>
    </source>
</evidence>
<dbReference type="SUPFAM" id="SSF55486">
    <property type="entry name" value="Metalloproteases ('zincins'), catalytic domain"/>
    <property type="match status" value="1"/>
</dbReference>
<dbReference type="PANTHER" id="PTHR10201">
    <property type="entry name" value="MATRIX METALLOPROTEINASE"/>
    <property type="match status" value="1"/>
</dbReference>
<reference evidence="8 9" key="1">
    <citation type="journal article" date="2018" name="Int. J. Syst. Evol. Microbiol.">
        <title>Lactobacillus bambusae sp. nov., isolated from a traditional fermented Ma-bamboo shoots of Taiwan.</title>
        <authorList>
            <person name="Wang L.-T."/>
        </authorList>
    </citation>
    <scope>NUCLEOTIDE SEQUENCE [LARGE SCALE GENOMIC DNA]</scope>
    <source>
        <strain evidence="8 9">BS-W1</strain>
    </source>
</reference>
<keyword evidence="2" id="KW-0479">Metal-binding</keyword>
<feature type="domain" description="Peptidase metallopeptidase" evidence="7">
    <location>
        <begin position="75"/>
        <end position="224"/>
    </location>
</feature>
<evidence type="ECO:0000256" key="6">
    <source>
        <dbReference type="SAM" id="MobiDB-lite"/>
    </source>
</evidence>
<name>A0A2V1MXA0_9LACO</name>
<dbReference type="GO" id="GO:0006508">
    <property type="term" value="P:proteolysis"/>
    <property type="evidence" value="ECO:0007669"/>
    <property type="project" value="UniProtKB-KW"/>
</dbReference>
<evidence type="ECO:0000256" key="1">
    <source>
        <dbReference type="ARBA" id="ARBA00022670"/>
    </source>
</evidence>
<gene>
    <name evidence="8" type="ORF">DCM90_07480</name>
</gene>
<dbReference type="Gene3D" id="3.40.390.10">
    <property type="entry name" value="Collagenase (Catalytic Domain)"/>
    <property type="match status" value="1"/>
</dbReference>
<organism evidence="8 9">
    <name type="scientific">Levilactobacillus bambusae</name>
    <dbReference type="NCBI Taxonomy" id="2024736"/>
    <lineage>
        <taxon>Bacteria</taxon>
        <taxon>Bacillati</taxon>
        <taxon>Bacillota</taxon>
        <taxon>Bacilli</taxon>
        <taxon>Lactobacillales</taxon>
        <taxon>Lactobacillaceae</taxon>
        <taxon>Levilactobacillus</taxon>
    </lineage>
</organism>